<protein>
    <submittedName>
        <fullName evidence="2">Uncharacterized protein</fullName>
    </submittedName>
</protein>
<name>A0A2J6PS30_9HELO</name>
<accession>A0A2J6PS30</accession>
<keyword evidence="3" id="KW-1185">Reference proteome</keyword>
<reference evidence="2 3" key="1">
    <citation type="submission" date="2016-05" db="EMBL/GenBank/DDBJ databases">
        <title>A degradative enzymes factory behind the ericoid mycorrhizal symbiosis.</title>
        <authorList>
            <consortium name="DOE Joint Genome Institute"/>
            <person name="Martino E."/>
            <person name="Morin E."/>
            <person name="Grelet G."/>
            <person name="Kuo A."/>
            <person name="Kohler A."/>
            <person name="Daghino S."/>
            <person name="Barry K."/>
            <person name="Choi C."/>
            <person name="Cichocki N."/>
            <person name="Clum A."/>
            <person name="Copeland A."/>
            <person name="Hainaut M."/>
            <person name="Haridas S."/>
            <person name="Labutti K."/>
            <person name="Lindquist E."/>
            <person name="Lipzen A."/>
            <person name="Khouja H.-R."/>
            <person name="Murat C."/>
            <person name="Ohm R."/>
            <person name="Olson A."/>
            <person name="Spatafora J."/>
            <person name="Veneault-Fourrey C."/>
            <person name="Henrissat B."/>
            <person name="Grigoriev I."/>
            <person name="Martin F."/>
            <person name="Perotto S."/>
        </authorList>
    </citation>
    <scope>NUCLEOTIDE SEQUENCE [LARGE SCALE GENOMIC DNA]</scope>
    <source>
        <strain evidence="2 3">UAMH 7357</strain>
    </source>
</reference>
<dbReference type="EMBL" id="KZ613503">
    <property type="protein sequence ID" value="PMD16848.1"/>
    <property type="molecule type" value="Genomic_DNA"/>
</dbReference>
<sequence length="62" mass="7045">MNTGTRSHPGQSLSHRERLLLPQTEAQWPRNKKNQSKPGPLQKQQKAAEAKVVRPGKVFPEF</sequence>
<gene>
    <name evidence="2" type="ORF">NA56DRAFT_708420</name>
</gene>
<evidence type="ECO:0000256" key="1">
    <source>
        <dbReference type="SAM" id="MobiDB-lite"/>
    </source>
</evidence>
<feature type="compositionally biased region" description="Polar residues" evidence="1">
    <location>
        <begin position="1"/>
        <end position="13"/>
    </location>
</feature>
<evidence type="ECO:0000313" key="2">
    <source>
        <dbReference type="EMBL" id="PMD16848.1"/>
    </source>
</evidence>
<dbReference type="Proteomes" id="UP000235672">
    <property type="component" value="Unassembled WGS sequence"/>
</dbReference>
<evidence type="ECO:0000313" key="3">
    <source>
        <dbReference type="Proteomes" id="UP000235672"/>
    </source>
</evidence>
<dbReference type="AlphaFoldDB" id="A0A2J6PS30"/>
<proteinExistence type="predicted"/>
<feature type="region of interest" description="Disordered" evidence="1">
    <location>
        <begin position="1"/>
        <end position="62"/>
    </location>
</feature>
<organism evidence="2 3">
    <name type="scientific">Hyaloscypha hepaticicola</name>
    <dbReference type="NCBI Taxonomy" id="2082293"/>
    <lineage>
        <taxon>Eukaryota</taxon>
        <taxon>Fungi</taxon>
        <taxon>Dikarya</taxon>
        <taxon>Ascomycota</taxon>
        <taxon>Pezizomycotina</taxon>
        <taxon>Leotiomycetes</taxon>
        <taxon>Helotiales</taxon>
        <taxon>Hyaloscyphaceae</taxon>
        <taxon>Hyaloscypha</taxon>
    </lineage>
</organism>